<keyword evidence="3" id="KW-1185">Reference proteome</keyword>
<feature type="compositionally biased region" description="Low complexity" evidence="1">
    <location>
        <begin position="24"/>
        <end position="35"/>
    </location>
</feature>
<proteinExistence type="predicted"/>
<protein>
    <submittedName>
        <fullName evidence="2">Uncharacterized protein</fullName>
    </submittedName>
</protein>
<dbReference type="AlphaFoldDB" id="A0A165QZE4"/>
<feature type="region of interest" description="Disordered" evidence="1">
    <location>
        <begin position="1"/>
        <end position="43"/>
    </location>
</feature>
<name>A0A165QZE4_EXIGL</name>
<dbReference type="InParanoid" id="A0A165QZE4"/>
<feature type="compositionally biased region" description="Acidic residues" evidence="1">
    <location>
        <begin position="199"/>
        <end position="213"/>
    </location>
</feature>
<evidence type="ECO:0000313" key="3">
    <source>
        <dbReference type="Proteomes" id="UP000077266"/>
    </source>
</evidence>
<dbReference type="EMBL" id="KV425882">
    <property type="protein sequence ID" value="KZW04276.1"/>
    <property type="molecule type" value="Genomic_DNA"/>
</dbReference>
<dbReference type="OrthoDB" id="68090at2759"/>
<gene>
    <name evidence="2" type="ORF">EXIGLDRAFT_21508</name>
</gene>
<evidence type="ECO:0000313" key="2">
    <source>
        <dbReference type="EMBL" id="KZW04276.1"/>
    </source>
</evidence>
<feature type="region of interest" description="Disordered" evidence="1">
    <location>
        <begin position="196"/>
        <end position="241"/>
    </location>
</feature>
<evidence type="ECO:0000256" key="1">
    <source>
        <dbReference type="SAM" id="MobiDB-lite"/>
    </source>
</evidence>
<organism evidence="2 3">
    <name type="scientific">Exidia glandulosa HHB12029</name>
    <dbReference type="NCBI Taxonomy" id="1314781"/>
    <lineage>
        <taxon>Eukaryota</taxon>
        <taxon>Fungi</taxon>
        <taxon>Dikarya</taxon>
        <taxon>Basidiomycota</taxon>
        <taxon>Agaricomycotina</taxon>
        <taxon>Agaricomycetes</taxon>
        <taxon>Auriculariales</taxon>
        <taxon>Exidiaceae</taxon>
        <taxon>Exidia</taxon>
    </lineage>
</organism>
<accession>A0A165QZE4</accession>
<reference evidence="2 3" key="1">
    <citation type="journal article" date="2016" name="Mol. Biol. Evol.">
        <title>Comparative Genomics of Early-Diverging Mushroom-Forming Fungi Provides Insights into the Origins of Lignocellulose Decay Capabilities.</title>
        <authorList>
            <person name="Nagy L.G."/>
            <person name="Riley R."/>
            <person name="Tritt A."/>
            <person name="Adam C."/>
            <person name="Daum C."/>
            <person name="Floudas D."/>
            <person name="Sun H."/>
            <person name="Yadav J.S."/>
            <person name="Pangilinan J."/>
            <person name="Larsson K.H."/>
            <person name="Matsuura K."/>
            <person name="Barry K."/>
            <person name="Labutti K."/>
            <person name="Kuo R."/>
            <person name="Ohm R.A."/>
            <person name="Bhattacharya S.S."/>
            <person name="Shirouzu T."/>
            <person name="Yoshinaga Y."/>
            <person name="Martin F.M."/>
            <person name="Grigoriev I.V."/>
            <person name="Hibbett D.S."/>
        </authorList>
    </citation>
    <scope>NUCLEOTIDE SEQUENCE [LARGE SCALE GENOMIC DNA]</scope>
    <source>
        <strain evidence="2 3">HHB12029</strain>
    </source>
</reference>
<dbReference type="STRING" id="1314781.A0A165QZE4"/>
<sequence>MSSNVVPMDLSPSSPRIPQRRRSSAATSPTSAVPPGFRAAPRLHDRPLHTLSARELEDRYAMNEHILSSPQSTYIARMEAEQTQITARLQELGIHTLGQQLDDVRIADRSSSPVQMISAKRRALDRWNETHGGVSNSLFMPADEALEIEQKAHQAQLERQRRDWEKRNQTGRVMPGEQLTQKEMNARLWAFMNYKPTESDEEDMDEDDDDDDPSERKYDSEDPTSWFDDYDEDQGQPLVLPDELEDIIQVEQPGNYPVMAIDD</sequence>
<dbReference type="Proteomes" id="UP000077266">
    <property type="component" value="Unassembled WGS sequence"/>
</dbReference>